<name>A0ABD3M0T8_9STRA</name>
<feature type="region of interest" description="Disordered" evidence="1">
    <location>
        <begin position="106"/>
        <end position="155"/>
    </location>
</feature>
<feature type="compositionally biased region" description="Polar residues" evidence="1">
    <location>
        <begin position="370"/>
        <end position="392"/>
    </location>
</feature>
<feature type="compositionally biased region" description="Gly residues" evidence="1">
    <location>
        <begin position="327"/>
        <end position="338"/>
    </location>
</feature>
<dbReference type="AlphaFoldDB" id="A0ABD3M0T8"/>
<feature type="compositionally biased region" description="Polar residues" evidence="1">
    <location>
        <begin position="38"/>
        <end position="53"/>
    </location>
</feature>
<dbReference type="Proteomes" id="UP001530293">
    <property type="component" value="Unassembled WGS sequence"/>
</dbReference>
<organism evidence="2 3">
    <name type="scientific">Discostella pseudostelligera</name>
    <dbReference type="NCBI Taxonomy" id="259834"/>
    <lineage>
        <taxon>Eukaryota</taxon>
        <taxon>Sar</taxon>
        <taxon>Stramenopiles</taxon>
        <taxon>Ochrophyta</taxon>
        <taxon>Bacillariophyta</taxon>
        <taxon>Coscinodiscophyceae</taxon>
        <taxon>Thalassiosirophycidae</taxon>
        <taxon>Stephanodiscales</taxon>
        <taxon>Stephanodiscaceae</taxon>
        <taxon>Discostella</taxon>
    </lineage>
</organism>
<dbReference type="EMBL" id="JALLBG020000256">
    <property type="protein sequence ID" value="KAL3757644.1"/>
    <property type="molecule type" value="Genomic_DNA"/>
</dbReference>
<feature type="compositionally biased region" description="Polar residues" evidence="1">
    <location>
        <begin position="345"/>
        <end position="355"/>
    </location>
</feature>
<feature type="compositionally biased region" description="Polar residues" evidence="1">
    <location>
        <begin position="142"/>
        <end position="152"/>
    </location>
</feature>
<evidence type="ECO:0000256" key="1">
    <source>
        <dbReference type="SAM" id="MobiDB-lite"/>
    </source>
</evidence>
<reference evidence="2 3" key="1">
    <citation type="submission" date="2024-10" db="EMBL/GenBank/DDBJ databases">
        <title>Updated reference genomes for cyclostephanoid diatoms.</title>
        <authorList>
            <person name="Roberts W.R."/>
            <person name="Alverson A.J."/>
        </authorList>
    </citation>
    <scope>NUCLEOTIDE SEQUENCE [LARGE SCALE GENOMIC DNA]</scope>
    <source>
        <strain evidence="2 3">AJA232-27</strain>
    </source>
</reference>
<feature type="region of interest" description="Disordered" evidence="1">
    <location>
        <begin position="35"/>
        <end position="82"/>
    </location>
</feature>
<feature type="compositionally biased region" description="Basic and acidic residues" evidence="1">
    <location>
        <begin position="425"/>
        <end position="440"/>
    </location>
</feature>
<evidence type="ECO:0000313" key="2">
    <source>
        <dbReference type="EMBL" id="KAL3757644.1"/>
    </source>
</evidence>
<feature type="compositionally biased region" description="Polar residues" evidence="1">
    <location>
        <begin position="399"/>
        <end position="408"/>
    </location>
</feature>
<protein>
    <submittedName>
        <fullName evidence="2">Uncharacterized protein</fullName>
    </submittedName>
</protein>
<proteinExistence type="predicted"/>
<sequence length="440" mass="48220">MPSSPSSTAPIQQKSHVVQAIVDSVTRCFHPIQVYPCSDNSSGNPTNANQTVSPPMKNADADNNAQNHSTSSPSSSPKRKQYDADRYIHRKLEIFRTTDEDCIAAFGIPRPRPSSSTRHAHRRSTSQSKVQSRGGGGGGGNSNRKSNTLVSSSDEEITNLAKNQKRFDEEGYDHKKDQSGTFIASLFRIVQDPLSCIVNADKHYNYSGGGLCFASPVRMAETENVSELSDWRLTANEFVAKYQGGRAIDGRGKNNTIANTADDDIPDVVASSASEEATMTSASYFDQKYSHIIEKNPPVPLFREYLVDVSENNTNGVMKIFEMRKAGAGGTPTRGGVGSWRRNNESPQSSKSSQTPVHIKVKKKSPKISSQAKSNNYDSAPIGKSSSVSTQSADDEKTPSPSTSTRSLWQRMCNNIVPDQQQHQPEPHKNYREPEFVISL</sequence>
<accession>A0ABD3M0T8</accession>
<evidence type="ECO:0000313" key="3">
    <source>
        <dbReference type="Proteomes" id="UP001530293"/>
    </source>
</evidence>
<feature type="region of interest" description="Disordered" evidence="1">
    <location>
        <begin position="326"/>
        <end position="440"/>
    </location>
</feature>
<comment type="caution">
    <text evidence="2">The sequence shown here is derived from an EMBL/GenBank/DDBJ whole genome shotgun (WGS) entry which is preliminary data.</text>
</comment>
<gene>
    <name evidence="2" type="ORF">ACHAWU_009489</name>
</gene>
<keyword evidence="3" id="KW-1185">Reference proteome</keyword>